<reference evidence="5" key="1">
    <citation type="journal article" date="2006" name="Science">
        <title>Ancient noncoding elements conserved in the human genome.</title>
        <authorList>
            <person name="Venkatesh B."/>
            <person name="Kirkness E.F."/>
            <person name="Loh Y.H."/>
            <person name="Halpern A.L."/>
            <person name="Lee A.P."/>
            <person name="Johnson J."/>
            <person name="Dandona N."/>
            <person name="Viswanathan L.D."/>
            <person name="Tay A."/>
            <person name="Venter J.C."/>
            <person name="Strausberg R.L."/>
            <person name="Brenner S."/>
        </authorList>
    </citation>
    <scope>NUCLEOTIDE SEQUENCE [LARGE SCALE GENOMIC DNA]</scope>
</reference>
<dbReference type="AlphaFoldDB" id="A0A4W3GH16"/>
<feature type="region of interest" description="Disordered" evidence="2">
    <location>
        <begin position="1"/>
        <end position="27"/>
    </location>
</feature>
<dbReference type="SUPFAM" id="SSF56436">
    <property type="entry name" value="C-type lectin-like"/>
    <property type="match status" value="2"/>
</dbReference>
<dbReference type="PANTHER" id="PTHR45784">
    <property type="entry name" value="C-TYPE LECTIN DOMAIN FAMILY 20 MEMBER A-RELATED"/>
    <property type="match status" value="1"/>
</dbReference>
<evidence type="ECO:0000256" key="1">
    <source>
        <dbReference type="ARBA" id="ARBA00023157"/>
    </source>
</evidence>
<reference evidence="4" key="4">
    <citation type="submission" date="2025-08" db="UniProtKB">
        <authorList>
            <consortium name="Ensembl"/>
        </authorList>
    </citation>
    <scope>IDENTIFICATION</scope>
</reference>
<proteinExistence type="predicted"/>
<dbReference type="SMART" id="SM00034">
    <property type="entry name" value="CLECT"/>
    <property type="match status" value="2"/>
</dbReference>
<keyword evidence="1" id="KW-1015">Disulfide bond</keyword>
<evidence type="ECO:0000313" key="5">
    <source>
        <dbReference type="Proteomes" id="UP000314986"/>
    </source>
</evidence>
<protein>
    <recommendedName>
        <fullName evidence="3">C-type lectin domain-containing protein</fullName>
    </recommendedName>
</protein>
<keyword evidence="5" id="KW-1185">Reference proteome</keyword>
<name>A0A4W3GH16_CALMI</name>
<dbReference type="Pfam" id="PF00059">
    <property type="entry name" value="Lectin_C"/>
    <property type="match status" value="2"/>
</dbReference>
<evidence type="ECO:0000259" key="3">
    <source>
        <dbReference type="PROSITE" id="PS50041"/>
    </source>
</evidence>
<dbReference type="Gene3D" id="3.10.100.10">
    <property type="entry name" value="Mannose-Binding Protein A, subunit A"/>
    <property type="match status" value="2"/>
</dbReference>
<dbReference type="Ensembl" id="ENSCMIT00000002056.1">
    <property type="protein sequence ID" value="ENSCMIP00000001980.1"/>
    <property type="gene ID" value="ENSCMIG00000001216.1"/>
</dbReference>
<evidence type="ECO:0000256" key="2">
    <source>
        <dbReference type="SAM" id="MobiDB-lite"/>
    </source>
</evidence>
<dbReference type="InterPro" id="IPR018378">
    <property type="entry name" value="C-type_lectin_CS"/>
</dbReference>
<feature type="domain" description="C-type lectin" evidence="3">
    <location>
        <begin position="18"/>
        <end position="129"/>
    </location>
</feature>
<accession>A0A4W3GH16</accession>
<sequence>MPQSLHGSYQYPSMSTKPQDRTYHRVNQKKSWSEARDHCRNFYTDLTSFRNPEEQKRTSKLFSRGAPLWIGLYNNKSSTAGWKWINGDSFNNDDWKHAEPDNLGSTCVAVTNALWLNNDCNQTYQFTCYKGKIGKSQQKSWTEDGDYCRNQHSDFVSSRNPEKHRFTSQIGALTLFSAVNFSPDLATDRQYHRIEQRKNWTEAQDYCRTHYTSLTSIRSWEEHRLTSQLFVGDEPLWLGLYNNKVSTTGWKWISGDEFNYTQWKDKEPNDYLDSVICVAVRNGGWWLDKQWVSLPDRIIHGKRCSLN</sequence>
<dbReference type="InterPro" id="IPR016187">
    <property type="entry name" value="CTDL_fold"/>
</dbReference>
<dbReference type="GeneTree" id="ENSGT00940000163911"/>
<reference evidence="4" key="5">
    <citation type="submission" date="2025-09" db="UniProtKB">
        <authorList>
            <consortium name="Ensembl"/>
        </authorList>
    </citation>
    <scope>IDENTIFICATION</scope>
</reference>
<reference evidence="5" key="3">
    <citation type="journal article" date="2014" name="Nature">
        <title>Elephant shark genome provides unique insights into gnathostome evolution.</title>
        <authorList>
            <consortium name="International Elephant Shark Genome Sequencing Consortium"/>
            <person name="Venkatesh B."/>
            <person name="Lee A.P."/>
            <person name="Ravi V."/>
            <person name="Maurya A.K."/>
            <person name="Lian M.M."/>
            <person name="Swann J.B."/>
            <person name="Ohta Y."/>
            <person name="Flajnik M.F."/>
            <person name="Sutoh Y."/>
            <person name="Kasahara M."/>
            <person name="Hoon S."/>
            <person name="Gangu V."/>
            <person name="Roy S.W."/>
            <person name="Irimia M."/>
            <person name="Korzh V."/>
            <person name="Kondrychyn I."/>
            <person name="Lim Z.W."/>
            <person name="Tay B.H."/>
            <person name="Tohari S."/>
            <person name="Kong K.W."/>
            <person name="Ho S."/>
            <person name="Lorente-Galdos B."/>
            <person name="Quilez J."/>
            <person name="Marques-Bonet T."/>
            <person name="Raney B.J."/>
            <person name="Ingham P.W."/>
            <person name="Tay A."/>
            <person name="Hillier L.W."/>
            <person name="Minx P."/>
            <person name="Boehm T."/>
            <person name="Wilson R.K."/>
            <person name="Brenner S."/>
            <person name="Warren W.C."/>
        </authorList>
    </citation>
    <scope>NUCLEOTIDE SEQUENCE [LARGE SCALE GENOMIC DNA]</scope>
</reference>
<dbReference type="Proteomes" id="UP000314986">
    <property type="component" value="Unassembled WGS sequence"/>
</dbReference>
<feature type="compositionally biased region" description="Polar residues" evidence="2">
    <location>
        <begin position="1"/>
        <end position="17"/>
    </location>
</feature>
<dbReference type="PROSITE" id="PS50041">
    <property type="entry name" value="C_TYPE_LECTIN_2"/>
    <property type="match status" value="2"/>
</dbReference>
<dbReference type="PANTHER" id="PTHR45784:SF3">
    <property type="entry name" value="C-TYPE LECTIN DOMAIN FAMILY 4 MEMBER K-LIKE-RELATED"/>
    <property type="match status" value="1"/>
</dbReference>
<dbReference type="PROSITE" id="PS00615">
    <property type="entry name" value="C_TYPE_LECTIN_1"/>
    <property type="match status" value="1"/>
</dbReference>
<evidence type="ECO:0000313" key="4">
    <source>
        <dbReference type="Ensembl" id="ENSCMIP00000001980.1"/>
    </source>
</evidence>
<dbReference type="InterPro" id="IPR001304">
    <property type="entry name" value="C-type_lectin-like"/>
</dbReference>
<organism evidence="4 5">
    <name type="scientific">Callorhinchus milii</name>
    <name type="common">Ghost shark</name>
    <dbReference type="NCBI Taxonomy" id="7868"/>
    <lineage>
        <taxon>Eukaryota</taxon>
        <taxon>Metazoa</taxon>
        <taxon>Chordata</taxon>
        <taxon>Craniata</taxon>
        <taxon>Vertebrata</taxon>
        <taxon>Chondrichthyes</taxon>
        <taxon>Holocephali</taxon>
        <taxon>Chimaeriformes</taxon>
        <taxon>Callorhinchidae</taxon>
        <taxon>Callorhinchus</taxon>
    </lineage>
</organism>
<dbReference type="InterPro" id="IPR016186">
    <property type="entry name" value="C-type_lectin-like/link_sf"/>
</dbReference>
<reference evidence="5" key="2">
    <citation type="journal article" date="2007" name="PLoS Biol.">
        <title>Survey sequencing and comparative analysis of the elephant shark (Callorhinchus milii) genome.</title>
        <authorList>
            <person name="Venkatesh B."/>
            <person name="Kirkness E.F."/>
            <person name="Loh Y.H."/>
            <person name="Halpern A.L."/>
            <person name="Lee A.P."/>
            <person name="Johnson J."/>
            <person name="Dandona N."/>
            <person name="Viswanathan L.D."/>
            <person name="Tay A."/>
            <person name="Venter J.C."/>
            <person name="Strausberg R.L."/>
            <person name="Brenner S."/>
        </authorList>
    </citation>
    <scope>NUCLEOTIDE SEQUENCE [LARGE SCALE GENOMIC DNA]</scope>
</reference>
<feature type="domain" description="C-type lectin" evidence="3">
    <location>
        <begin position="191"/>
        <end position="288"/>
    </location>
</feature>
<dbReference type="OMA" id="RWQWSYG"/>